<dbReference type="InterPro" id="IPR039770">
    <property type="entry name" value="Rpf2"/>
</dbReference>
<dbReference type="AlphaFoldDB" id="A0AAD7D3Y2"/>
<dbReference type="GO" id="GO:0000463">
    <property type="term" value="P:maturation of LSU-rRNA from tricistronic rRNA transcript (SSU-rRNA, 5.8S rRNA, LSU-rRNA)"/>
    <property type="evidence" value="ECO:0007669"/>
    <property type="project" value="TreeGrafter"/>
</dbReference>
<dbReference type="GO" id="GO:0000027">
    <property type="term" value="P:ribosomal large subunit assembly"/>
    <property type="evidence" value="ECO:0007669"/>
    <property type="project" value="InterPro"/>
</dbReference>
<comment type="subcellular location">
    <subcellularLocation>
        <location evidence="1 4">Nucleus</location>
        <location evidence="1 4">Nucleolus</location>
    </subcellularLocation>
</comment>
<evidence type="ECO:0000256" key="2">
    <source>
        <dbReference type="ARBA" id="ARBA00010782"/>
    </source>
</evidence>
<dbReference type="SMART" id="SM00879">
    <property type="entry name" value="Brix"/>
    <property type="match status" value="1"/>
</dbReference>
<evidence type="ECO:0000256" key="5">
    <source>
        <dbReference type="SAM" id="MobiDB-lite"/>
    </source>
</evidence>
<dbReference type="Pfam" id="PF04427">
    <property type="entry name" value="Brix"/>
    <property type="match status" value="1"/>
</dbReference>
<evidence type="ECO:0000313" key="8">
    <source>
        <dbReference type="Proteomes" id="UP001221757"/>
    </source>
</evidence>
<feature type="domain" description="Brix" evidence="6">
    <location>
        <begin position="28"/>
        <end position="255"/>
    </location>
</feature>
<evidence type="ECO:0000256" key="3">
    <source>
        <dbReference type="ARBA" id="ARBA00023242"/>
    </source>
</evidence>
<dbReference type="GO" id="GO:0005730">
    <property type="term" value="C:nucleolus"/>
    <property type="evidence" value="ECO:0007669"/>
    <property type="project" value="UniProtKB-SubCell"/>
</dbReference>
<dbReference type="PANTHER" id="PTHR12728:SF0">
    <property type="entry name" value="RIBOSOME PRODUCTION FACTOR 2 HOMOLOG"/>
    <property type="match status" value="1"/>
</dbReference>
<protein>
    <recommendedName>
        <fullName evidence="4">Ribosome production factor 2 homolog</fullName>
    </recommendedName>
    <alternativeName>
        <fullName evidence="4">Ribosome biogenesis protein RPF2 homolog</fullName>
    </alternativeName>
</protein>
<dbReference type="Proteomes" id="UP001221757">
    <property type="component" value="Unassembled WGS sequence"/>
</dbReference>
<evidence type="ECO:0000259" key="6">
    <source>
        <dbReference type="PROSITE" id="PS50833"/>
    </source>
</evidence>
<dbReference type="InterPro" id="IPR007109">
    <property type="entry name" value="Brix"/>
</dbReference>
<keyword evidence="3 4" id="KW-0539">Nucleus</keyword>
<evidence type="ECO:0000256" key="1">
    <source>
        <dbReference type="ARBA" id="ARBA00004604"/>
    </source>
</evidence>
<reference evidence="7" key="1">
    <citation type="submission" date="2023-03" db="EMBL/GenBank/DDBJ databases">
        <title>Massive genome expansion in bonnet fungi (Mycena s.s.) driven by repeated elements and novel gene families across ecological guilds.</title>
        <authorList>
            <consortium name="Lawrence Berkeley National Laboratory"/>
            <person name="Harder C.B."/>
            <person name="Miyauchi S."/>
            <person name="Viragh M."/>
            <person name="Kuo A."/>
            <person name="Thoen E."/>
            <person name="Andreopoulos B."/>
            <person name="Lu D."/>
            <person name="Skrede I."/>
            <person name="Drula E."/>
            <person name="Henrissat B."/>
            <person name="Morin E."/>
            <person name="Kohler A."/>
            <person name="Barry K."/>
            <person name="LaButti K."/>
            <person name="Morin E."/>
            <person name="Salamov A."/>
            <person name="Lipzen A."/>
            <person name="Mereny Z."/>
            <person name="Hegedus B."/>
            <person name="Baldrian P."/>
            <person name="Stursova M."/>
            <person name="Weitz H."/>
            <person name="Taylor A."/>
            <person name="Grigoriev I.V."/>
            <person name="Nagy L.G."/>
            <person name="Martin F."/>
            <person name="Kauserud H."/>
        </authorList>
    </citation>
    <scope>NUCLEOTIDE SEQUENCE</scope>
    <source>
        <strain evidence="7">CBHHK067</strain>
    </source>
</reference>
<feature type="compositionally biased region" description="Acidic residues" evidence="5">
    <location>
        <begin position="317"/>
        <end position="338"/>
    </location>
</feature>
<dbReference type="PANTHER" id="PTHR12728">
    <property type="entry name" value="BRIX DOMAIN CONTAINING PROTEIN"/>
    <property type="match status" value="1"/>
</dbReference>
<evidence type="ECO:0000256" key="4">
    <source>
        <dbReference type="RuleBase" id="RU367086"/>
    </source>
</evidence>
<feature type="region of interest" description="Disordered" evidence="5">
    <location>
        <begin position="296"/>
        <end position="350"/>
    </location>
</feature>
<dbReference type="PROSITE" id="PS50833">
    <property type="entry name" value="BRIX"/>
    <property type="match status" value="1"/>
</dbReference>
<evidence type="ECO:0000313" key="7">
    <source>
        <dbReference type="EMBL" id="KAJ7672653.1"/>
    </source>
</evidence>
<name>A0AAD7D3Y2_MYCRO</name>
<dbReference type="GO" id="GO:0019843">
    <property type="term" value="F:rRNA binding"/>
    <property type="evidence" value="ECO:0007669"/>
    <property type="project" value="UniProtKB-UniRule"/>
</dbReference>
<sequence>MLRNIKPANARSKRALDARLPKEIEDPRTTIFVRGTHTGELLNGVMRDLMALKRPHAIAFSKKNDIHPFDAASTSTASLEFWAAKNDASMFVLGQTTKKRPHGLTFVRMFDNRVLDMLEVGVQSWVSMADLKTPKSTPGHKPLMHFASDLFDTNPRFAQLKSMLLALFNGEVIDSICLAGLEYVISVSLGPSVPAPPTMYPNLVTEDLSALPTIHLRTYTTRLLASGTRTPRVELTPMGPSLDMKLRRHTPADPELLKQAMRAPKLKKTDVEKGLGKKRKNIEVDEMGDLRGRVHVGKQNLDKLQTRKMKGLKGGDGDVEEQEGEDQEGEQEGEQEEQDGPKKKRRREST</sequence>
<gene>
    <name evidence="7" type="ORF">B0H17DRAFT_947737</name>
</gene>
<comment type="similarity">
    <text evidence="2 4">Belongs to the RPF2 family.</text>
</comment>
<organism evidence="7 8">
    <name type="scientific">Mycena rosella</name>
    <name type="common">Pink bonnet</name>
    <name type="synonym">Agaricus rosellus</name>
    <dbReference type="NCBI Taxonomy" id="1033263"/>
    <lineage>
        <taxon>Eukaryota</taxon>
        <taxon>Fungi</taxon>
        <taxon>Dikarya</taxon>
        <taxon>Basidiomycota</taxon>
        <taxon>Agaricomycotina</taxon>
        <taxon>Agaricomycetes</taxon>
        <taxon>Agaricomycetidae</taxon>
        <taxon>Agaricales</taxon>
        <taxon>Marasmiineae</taxon>
        <taxon>Mycenaceae</taxon>
        <taxon>Mycena</taxon>
    </lineage>
</organism>
<dbReference type="EMBL" id="JARKIE010000167">
    <property type="protein sequence ID" value="KAJ7672653.1"/>
    <property type="molecule type" value="Genomic_DNA"/>
</dbReference>
<accession>A0AAD7D3Y2</accession>
<keyword evidence="8" id="KW-1185">Reference proteome</keyword>
<comment type="caution">
    <text evidence="7">The sequence shown here is derived from an EMBL/GenBank/DDBJ whole genome shotgun (WGS) entry which is preliminary data.</text>
</comment>
<proteinExistence type="inferred from homology"/>